<keyword evidence="3" id="KW-1185">Reference proteome</keyword>
<feature type="region of interest" description="Disordered" evidence="1">
    <location>
        <begin position="1"/>
        <end position="65"/>
    </location>
</feature>
<reference evidence="3" key="2">
    <citation type="journal article" date="2018" name="Plant J.">
        <title>The Sorghum bicolor reference genome: improved assembly, gene annotations, a transcriptome atlas, and signatures of genome organization.</title>
        <authorList>
            <person name="McCormick R.F."/>
            <person name="Truong S.K."/>
            <person name="Sreedasyam A."/>
            <person name="Jenkins J."/>
            <person name="Shu S."/>
            <person name="Sims D."/>
            <person name="Kennedy M."/>
            <person name="Amirebrahimi M."/>
            <person name="Weers B.D."/>
            <person name="McKinley B."/>
            <person name="Mattison A."/>
            <person name="Morishige D.T."/>
            <person name="Grimwood J."/>
            <person name="Schmutz J."/>
            <person name="Mullet J.E."/>
        </authorList>
    </citation>
    <scope>NUCLEOTIDE SEQUENCE [LARGE SCALE GENOMIC DNA]</scope>
    <source>
        <strain evidence="3">cv. BTx623</strain>
    </source>
</reference>
<organism evidence="2 3">
    <name type="scientific">Sorghum bicolor</name>
    <name type="common">Sorghum</name>
    <name type="synonym">Sorghum vulgare</name>
    <dbReference type="NCBI Taxonomy" id="4558"/>
    <lineage>
        <taxon>Eukaryota</taxon>
        <taxon>Viridiplantae</taxon>
        <taxon>Streptophyta</taxon>
        <taxon>Embryophyta</taxon>
        <taxon>Tracheophyta</taxon>
        <taxon>Spermatophyta</taxon>
        <taxon>Magnoliopsida</taxon>
        <taxon>Liliopsida</taxon>
        <taxon>Poales</taxon>
        <taxon>Poaceae</taxon>
        <taxon>PACMAD clade</taxon>
        <taxon>Panicoideae</taxon>
        <taxon>Andropogonodae</taxon>
        <taxon>Andropogoneae</taxon>
        <taxon>Sorghinae</taxon>
        <taxon>Sorghum</taxon>
    </lineage>
</organism>
<reference evidence="2 3" key="1">
    <citation type="journal article" date="2009" name="Nature">
        <title>The Sorghum bicolor genome and the diversification of grasses.</title>
        <authorList>
            <person name="Paterson A.H."/>
            <person name="Bowers J.E."/>
            <person name="Bruggmann R."/>
            <person name="Dubchak I."/>
            <person name="Grimwood J."/>
            <person name="Gundlach H."/>
            <person name="Haberer G."/>
            <person name="Hellsten U."/>
            <person name="Mitros T."/>
            <person name="Poliakov A."/>
            <person name="Schmutz J."/>
            <person name="Spannagl M."/>
            <person name="Tang H."/>
            <person name="Wang X."/>
            <person name="Wicker T."/>
            <person name="Bharti A.K."/>
            <person name="Chapman J."/>
            <person name="Feltus F.A."/>
            <person name="Gowik U."/>
            <person name="Grigoriev I.V."/>
            <person name="Lyons E."/>
            <person name="Maher C.A."/>
            <person name="Martis M."/>
            <person name="Narechania A."/>
            <person name="Otillar R.P."/>
            <person name="Penning B.W."/>
            <person name="Salamov A.A."/>
            <person name="Wang Y."/>
            <person name="Zhang L."/>
            <person name="Carpita N.C."/>
            <person name="Freeling M."/>
            <person name="Gingle A.R."/>
            <person name="Hash C.T."/>
            <person name="Keller B."/>
            <person name="Klein P."/>
            <person name="Kresovich S."/>
            <person name="McCann M.C."/>
            <person name="Ming R."/>
            <person name="Peterson D.G."/>
            <person name="Mehboob-ur-Rahman"/>
            <person name="Ware D."/>
            <person name="Westhoff P."/>
            <person name="Mayer K.F."/>
            <person name="Messing J."/>
            <person name="Rokhsar D.S."/>
        </authorList>
    </citation>
    <scope>NUCLEOTIDE SEQUENCE [LARGE SCALE GENOMIC DNA]</scope>
    <source>
        <strain evidence="3">cv. BTx623</strain>
    </source>
</reference>
<feature type="compositionally biased region" description="Low complexity" evidence="1">
    <location>
        <begin position="50"/>
        <end position="65"/>
    </location>
</feature>
<accession>A0A1Z5RDI7</accession>
<dbReference type="Gramene" id="OQU81823">
    <property type="protein sequence ID" value="OQU81823"/>
    <property type="gene ID" value="SORBI_3006G125301"/>
</dbReference>
<evidence type="ECO:0000313" key="3">
    <source>
        <dbReference type="Proteomes" id="UP000000768"/>
    </source>
</evidence>
<dbReference type="AlphaFoldDB" id="A0A1Z5RDI7"/>
<name>A0A1Z5RDI7_SORBI</name>
<dbReference type="InParanoid" id="A0A1Z5RDI7"/>
<evidence type="ECO:0000256" key="1">
    <source>
        <dbReference type="SAM" id="MobiDB-lite"/>
    </source>
</evidence>
<proteinExistence type="predicted"/>
<sequence length="89" mass="9512">MKTKIAAAKERRTSRATSQPTSTASEVVSSSSRWRFSASEDAQCAPAPPSGSGSHPVSSAASRSSARGHIISFIFKIGFRKIPRTCWDV</sequence>
<protein>
    <submittedName>
        <fullName evidence="2">Uncharacterized protein</fullName>
    </submittedName>
</protein>
<dbReference type="EMBL" id="CM000765">
    <property type="protein sequence ID" value="OQU81823.1"/>
    <property type="molecule type" value="Genomic_DNA"/>
</dbReference>
<dbReference type="Proteomes" id="UP000000768">
    <property type="component" value="Chromosome 6"/>
</dbReference>
<feature type="compositionally biased region" description="Low complexity" evidence="1">
    <location>
        <begin position="21"/>
        <end position="40"/>
    </location>
</feature>
<gene>
    <name evidence="2" type="ORF">SORBI_3006G125301</name>
</gene>
<evidence type="ECO:0000313" key="2">
    <source>
        <dbReference type="EMBL" id="OQU81823.1"/>
    </source>
</evidence>